<name>A0A2U8FDU4_9HELI</name>
<dbReference type="Proteomes" id="UP000244890">
    <property type="component" value="Chromosome"/>
</dbReference>
<gene>
    <name evidence="1" type="ORF">CDV25_01410</name>
</gene>
<evidence type="ECO:0000313" key="1">
    <source>
        <dbReference type="EMBL" id="AWI33565.1"/>
    </source>
</evidence>
<accession>A0A2U8FDU4</accession>
<reference evidence="1 2" key="1">
    <citation type="submission" date="2017-06" db="EMBL/GenBank/DDBJ databases">
        <title>Complete genome of Helicobacter apodemus.</title>
        <authorList>
            <person name="Cho S."/>
        </authorList>
    </citation>
    <scope>NUCLEOTIDE SEQUENCE [LARGE SCALE GENOMIC DNA]</scope>
    <source>
        <strain evidence="2">SNUVETPUB-15-01</strain>
    </source>
</reference>
<proteinExistence type="predicted"/>
<dbReference type="AlphaFoldDB" id="A0A2U8FDU4"/>
<dbReference type="OrthoDB" id="9814284at2"/>
<dbReference type="Pfam" id="PF04328">
    <property type="entry name" value="Sel_put"/>
    <property type="match status" value="1"/>
</dbReference>
<organism evidence="1 2">
    <name type="scientific">Helicobacter apodemus</name>
    <dbReference type="NCBI Taxonomy" id="135569"/>
    <lineage>
        <taxon>Bacteria</taxon>
        <taxon>Pseudomonadati</taxon>
        <taxon>Campylobacterota</taxon>
        <taxon>Epsilonproteobacteria</taxon>
        <taxon>Campylobacterales</taxon>
        <taxon>Helicobacteraceae</taxon>
        <taxon>Helicobacter</taxon>
    </lineage>
</organism>
<dbReference type="InterPro" id="IPR007423">
    <property type="entry name" value="Sel_put"/>
</dbReference>
<dbReference type="KEGG" id="had:CDV25_01410"/>
<evidence type="ECO:0008006" key="3">
    <source>
        <dbReference type="Google" id="ProtNLM"/>
    </source>
</evidence>
<dbReference type="PANTHER" id="PTHR38453:SF1">
    <property type="entry name" value="CYTOPLASMIC PROTEIN"/>
    <property type="match status" value="1"/>
</dbReference>
<sequence>MDRILKVFSLLKKIYQKSDRFLYLLVGIPSYDKYKEYMSKYRPNEPLKTQEEFFKEAMDNKYGSKGNPKCC</sequence>
<evidence type="ECO:0000313" key="2">
    <source>
        <dbReference type="Proteomes" id="UP000244890"/>
    </source>
</evidence>
<dbReference type="EMBL" id="CP021886">
    <property type="protein sequence ID" value="AWI33565.1"/>
    <property type="molecule type" value="Genomic_DNA"/>
</dbReference>
<dbReference type="PANTHER" id="PTHR38453">
    <property type="entry name" value="CYTOPLASMIC PROTEIN-RELATED"/>
    <property type="match status" value="1"/>
</dbReference>
<dbReference type="RefSeq" id="WP_108910461.1">
    <property type="nucleotide sequence ID" value="NZ_CP021886.1"/>
</dbReference>
<protein>
    <recommendedName>
        <fullName evidence="3">YbdD/YjiX family protein</fullName>
    </recommendedName>
</protein>